<dbReference type="InterPro" id="IPR027310">
    <property type="entry name" value="Profilin_CS"/>
</dbReference>
<dbReference type="PANTHER" id="PTHR11604:SF0">
    <property type="entry name" value="PROFILIN"/>
    <property type="match status" value="1"/>
</dbReference>
<proteinExistence type="inferred from homology"/>
<comment type="subunit">
    <text evidence="6">Occurs in many kinds of cells as a complex with monomeric actin in a 1:1 ratio.</text>
</comment>
<accession>A0A5N6F5E7</accession>
<dbReference type="GO" id="GO:0005938">
    <property type="term" value="C:cell cortex"/>
    <property type="evidence" value="ECO:0007669"/>
    <property type="project" value="TreeGrafter"/>
</dbReference>
<comment type="function">
    <text evidence="6">Binds to actin and affects the structure of the cytoskeleton. At high concentrations, profilin prevents the polymerization of actin, whereas it enhances it at low concentrations.</text>
</comment>
<evidence type="ECO:0000313" key="9">
    <source>
        <dbReference type="Proteomes" id="UP000326799"/>
    </source>
</evidence>
<evidence type="ECO:0000256" key="2">
    <source>
        <dbReference type="ARBA" id="ARBA00010058"/>
    </source>
</evidence>
<protein>
    <recommendedName>
        <fullName evidence="7">Profilin</fullName>
    </recommendedName>
</protein>
<evidence type="ECO:0000313" key="8">
    <source>
        <dbReference type="EMBL" id="KAB8224897.1"/>
    </source>
</evidence>
<dbReference type="GO" id="GO:0003785">
    <property type="term" value="F:actin monomer binding"/>
    <property type="evidence" value="ECO:0007669"/>
    <property type="project" value="TreeGrafter"/>
</dbReference>
<dbReference type="SMART" id="SM00392">
    <property type="entry name" value="PROF"/>
    <property type="match status" value="1"/>
</dbReference>
<dbReference type="InterPro" id="IPR036140">
    <property type="entry name" value="PFN_sf"/>
</dbReference>
<dbReference type="CDD" id="cd00148">
    <property type="entry name" value="PROF"/>
    <property type="match status" value="1"/>
</dbReference>
<evidence type="ECO:0000256" key="4">
    <source>
        <dbReference type="ARBA" id="ARBA00023203"/>
    </source>
</evidence>
<dbReference type="InterPro" id="IPR005455">
    <property type="entry name" value="PFN_euk"/>
</dbReference>
<dbReference type="EMBL" id="ML733397">
    <property type="protein sequence ID" value="KAB8224897.1"/>
    <property type="molecule type" value="Genomic_DNA"/>
</dbReference>
<organism evidence="8 9">
    <name type="scientific">Aspergillus novoparasiticus</name>
    <dbReference type="NCBI Taxonomy" id="986946"/>
    <lineage>
        <taxon>Eukaryota</taxon>
        <taxon>Fungi</taxon>
        <taxon>Dikarya</taxon>
        <taxon>Ascomycota</taxon>
        <taxon>Pezizomycotina</taxon>
        <taxon>Eurotiomycetes</taxon>
        <taxon>Eurotiomycetidae</taxon>
        <taxon>Eurotiales</taxon>
        <taxon>Aspergillaceae</taxon>
        <taxon>Aspergillus</taxon>
        <taxon>Aspergillus subgen. Circumdati</taxon>
    </lineage>
</organism>
<dbReference type="GO" id="GO:0005856">
    <property type="term" value="C:cytoskeleton"/>
    <property type="evidence" value="ECO:0007669"/>
    <property type="project" value="UniProtKB-SubCell"/>
</dbReference>
<dbReference type="InterPro" id="IPR048278">
    <property type="entry name" value="PFN"/>
</dbReference>
<dbReference type="Gene3D" id="3.30.450.30">
    <property type="entry name" value="Dynein light chain 2a, cytoplasmic"/>
    <property type="match status" value="1"/>
</dbReference>
<keyword evidence="4 7" id="KW-0009">Actin-binding</keyword>
<dbReference type="SUPFAM" id="SSF55770">
    <property type="entry name" value="Profilin (actin-binding protein)"/>
    <property type="match status" value="1"/>
</dbReference>
<dbReference type="PRINTS" id="PR00392">
    <property type="entry name" value="PROFILIN"/>
</dbReference>
<dbReference type="PRINTS" id="PR01640">
    <property type="entry name" value="PROFILINPLNT"/>
</dbReference>
<reference evidence="8 9" key="1">
    <citation type="submission" date="2019-04" db="EMBL/GenBank/DDBJ databases">
        <title>Fungal friends and foes A comparative genomics study of 23 Aspergillus species from section Flavi.</title>
        <authorList>
            <consortium name="DOE Joint Genome Institute"/>
            <person name="Kjaerbolling I."/>
            <person name="Vesth T.C."/>
            <person name="Frisvad J.C."/>
            <person name="Nybo J.L."/>
            <person name="Theobald S."/>
            <person name="Kildgaard S."/>
            <person name="Petersen T.I."/>
            <person name="Kuo A."/>
            <person name="Sato A."/>
            <person name="Lyhne E.K."/>
            <person name="Kogle M.E."/>
            <person name="Wiebenga A."/>
            <person name="Kun R.S."/>
            <person name="Lubbers R.J."/>
            <person name="Makela M.R."/>
            <person name="Barry K."/>
            <person name="Chovatia M."/>
            <person name="Clum A."/>
            <person name="Daum C."/>
            <person name="Haridas S."/>
            <person name="He G."/>
            <person name="LaButti K."/>
            <person name="Lipzen A."/>
            <person name="Mondo S."/>
            <person name="Pangilinan J."/>
            <person name="Riley R."/>
            <person name="Salamov A."/>
            <person name="Simmons B.A."/>
            <person name="Magnuson J.K."/>
            <person name="Henrissat B."/>
            <person name="Mortensen U.H."/>
            <person name="Larsen T.O."/>
            <person name="De vries R.P."/>
            <person name="Grigoriev I.V."/>
            <person name="Machida M."/>
            <person name="Baker S.E."/>
            <person name="Andersen M.R."/>
        </authorList>
    </citation>
    <scope>NUCLEOTIDE SEQUENCE [LARGE SCALE GENOMIC DNA]</scope>
    <source>
        <strain evidence="8 9">CBS 126849</strain>
    </source>
</reference>
<dbReference type="Proteomes" id="UP000326799">
    <property type="component" value="Unassembled WGS sequence"/>
</dbReference>
<evidence type="ECO:0000256" key="3">
    <source>
        <dbReference type="ARBA" id="ARBA00022490"/>
    </source>
</evidence>
<dbReference type="Pfam" id="PF00235">
    <property type="entry name" value="Profilin"/>
    <property type="match status" value="1"/>
</dbReference>
<keyword evidence="9" id="KW-1185">Reference proteome</keyword>
<evidence type="ECO:0000256" key="1">
    <source>
        <dbReference type="ARBA" id="ARBA00004245"/>
    </source>
</evidence>
<sequence length="127" mass="13645">MSWQGYVDDNLLGSGKISRAAILGQQGGFWASSQGYYPSPEEQHAVIDAYNNLEHIISSGLKLAGEKFFCLSANPRSIYLKSQTGGGAIVVKTKQAIIVAEYAAPVHSMEAISLVEGLADYLIAMSY</sequence>
<comment type="similarity">
    <text evidence="2 7">Belongs to the profilin family.</text>
</comment>
<evidence type="ECO:0000256" key="7">
    <source>
        <dbReference type="RuleBase" id="RU003909"/>
    </source>
</evidence>
<keyword evidence="3" id="KW-0963">Cytoplasm</keyword>
<name>A0A5N6F5E7_9EURO</name>
<evidence type="ECO:0000256" key="5">
    <source>
        <dbReference type="ARBA" id="ARBA00023212"/>
    </source>
</evidence>
<dbReference type="AlphaFoldDB" id="A0A5N6F5E7"/>
<gene>
    <name evidence="8" type="ORF">BDV33DRAFT_164879</name>
</gene>
<dbReference type="PANTHER" id="PTHR11604">
    <property type="entry name" value="PROFILIN"/>
    <property type="match status" value="1"/>
</dbReference>
<dbReference type="PROSITE" id="PS00414">
    <property type="entry name" value="PROFILIN"/>
    <property type="match status" value="1"/>
</dbReference>
<keyword evidence="5 6" id="KW-0206">Cytoskeleton</keyword>
<evidence type="ECO:0000256" key="6">
    <source>
        <dbReference type="RuleBase" id="RU003908"/>
    </source>
</evidence>
<comment type="subcellular location">
    <subcellularLocation>
        <location evidence="1">Cytoplasm</location>
        <location evidence="1">Cytoskeleton</location>
    </subcellularLocation>
</comment>